<feature type="signal peptide" evidence="1">
    <location>
        <begin position="1"/>
        <end position="19"/>
    </location>
</feature>
<evidence type="ECO:0000313" key="3">
    <source>
        <dbReference type="Proteomes" id="UP000293300"/>
    </source>
</evidence>
<keyword evidence="3" id="KW-1185">Reference proteome</keyword>
<name>A0A4Q9Z1E1_9FLAO</name>
<gene>
    <name evidence="2" type="ORF">EZL74_04765</name>
</gene>
<dbReference type="AlphaFoldDB" id="A0A4Q9Z1E1"/>
<accession>A0A4Q9Z1E1</accession>
<protein>
    <recommendedName>
        <fullName evidence="4">GLPGLI family protein</fullName>
    </recommendedName>
</protein>
<evidence type="ECO:0000256" key="1">
    <source>
        <dbReference type="SAM" id="SignalP"/>
    </source>
</evidence>
<reference evidence="2 3" key="1">
    <citation type="submission" date="2019-02" db="EMBL/GenBank/DDBJ databases">
        <title>Flavobacterium sp. RD-2-33 isolated from forest soil.</title>
        <authorList>
            <person name="Chaudhary D.K."/>
        </authorList>
    </citation>
    <scope>NUCLEOTIDE SEQUENCE [LARGE SCALE GENOMIC DNA]</scope>
    <source>
        <strain evidence="2 3">RD-2-33</strain>
    </source>
</reference>
<evidence type="ECO:0000313" key="2">
    <source>
        <dbReference type="EMBL" id="TBX70060.1"/>
    </source>
</evidence>
<dbReference type="RefSeq" id="WP_131475456.1">
    <property type="nucleotide sequence ID" value="NZ_SJPE01000004.1"/>
</dbReference>
<evidence type="ECO:0008006" key="4">
    <source>
        <dbReference type="Google" id="ProtNLM"/>
    </source>
</evidence>
<feature type="chain" id="PRO_5020352376" description="GLPGLI family protein" evidence="1">
    <location>
        <begin position="20"/>
        <end position="138"/>
    </location>
</feature>
<organism evidence="2 3">
    <name type="scientific">Flavobacterium silvisoli</name>
    <dbReference type="NCBI Taxonomy" id="2529433"/>
    <lineage>
        <taxon>Bacteria</taxon>
        <taxon>Pseudomonadati</taxon>
        <taxon>Bacteroidota</taxon>
        <taxon>Flavobacteriia</taxon>
        <taxon>Flavobacteriales</taxon>
        <taxon>Flavobacteriaceae</taxon>
        <taxon>Flavobacterium</taxon>
    </lineage>
</organism>
<dbReference type="Proteomes" id="UP000293300">
    <property type="component" value="Unassembled WGS sequence"/>
</dbReference>
<dbReference type="OrthoDB" id="1362256at2"/>
<comment type="caution">
    <text evidence="2">The sequence shown here is derived from an EMBL/GenBank/DDBJ whole genome shotgun (WGS) entry which is preliminary data.</text>
</comment>
<keyword evidence="1" id="KW-0732">Signal</keyword>
<sequence length="138" mass="16157">MKNCITLCFVVAYLASATAQEIKVRNLISNDTDTAVENSVINSLISYYYFPNMEVYYDLEKKIYHYQWEKNWVTSEELPVNYGGYSLFKNERIMITIPNGDEPQKYIKLHRKEYPYNAKGRIKRPSQILAENPSALVQ</sequence>
<proteinExistence type="predicted"/>
<dbReference type="EMBL" id="SJPE01000004">
    <property type="protein sequence ID" value="TBX70060.1"/>
    <property type="molecule type" value="Genomic_DNA"/>
</dbReference>